<dbReference type="PANTHER" id="PTHR11008">
    <property type="entry name" value="PROTEIN TAKEOUT-LIKE PROTEIN"/>
    <property type="match status" value="1"/>
</dbReference>
<dbReference type="Gene3D" id="3.15.10.30">
    <property type="entry name" value="Haemolymph juvenile hormone binding protein"/>
    <property type="match status" value="1"/>
</dbReference>
<dbReference type="SMART" id="SM00700">
    <property type="entry name" value="JHBP"/>
    <property type="match status" value="1"/>
</dbReference>
<evidence type="ECO:0000313" key="2">
    <source>
        <dbReference type="EMBL" id="PCG69559.1"/>
    </source>
</evidence>
<dbReference type="InterPro" id="IPR038606">
    <property type="entry name" value="To_sf"/>
</dbReference>
<protein>
    <submittedName>
        <fullName evidence="2">Uncharacterized protein</fullName>
    </submittedName>
</protein>
<name>A0A2A4JCI8_HELVI</name>
<comment type="caution">
    <text evidence="2">The sequence shown here is derived from an EMBL/GenBank/DDBJ whole genome shotgun (WGS) entry which is preliminary data.</text>
</comment>
<dbReference type="EMBL" id="NWSH01001961">
    <property type="protein sequence ID" value="PCG69559.1"/>
    <property type="molecule type" value="Genomic_DNA"/>
</dbReference>
<accession>A0A2A4JCI8</accession>
<feature type="chain" id="PRO_5013377103" evidence="1">
    <location>
        <begin position="23"/>
        <end position="247"/>
    </location>
</feature>
<keyword evidence="1" id="KW-0732">Signal</keyword>
<feature type="signal peptide" evidence="1">
    <location>
        <begin position="1"/>
        <end position="22"/>
    </location>
</feature>
<proteinExistence type="predicted"/>
<gene>
    <name evidence="2" type="ORF">B5V51_3960</name>
</gene>
<dbReference type="InterPro" id="IPR010562">
    <property type="entry name" value="Haemolymph_juvenile_hormone-bd"/>
</dbReference>
<organism evidence="2">
    <name type="scientific">Heliothis virescens</name>
    <name type="common">Tobacco budworm moth</name>
    <dbReference type="NCBI Taxonomy" id="7102"/>
    <lineage>
        <taxon>Eukaryota</taxon>
        <taxon>Metazoa</taxon>
        <taxon>Ecdysozoa</taxon>
        <taxon>Arthropoda</taxon>
        <taxon>Hexapoda</taxon>
        <taxon>Insecta</taxon>
        <taxon>Pterygota</taxon>
        <taxon>Neoptera</taxon>
        <taxon>Endopterygota</taxon>
        <taxon>Lepidoptera</taxon>
        <taxon>Glossata</taxon>
        <taxon>Ditrysia</taxon>
        <taxon>Noctuoidea</taxon>
        <taxon>Noctuidae</taxon>
        <taxon>Heliothinae</taxon>
        <taxon>Heliothis</taxon>
    </lineage>
</organism>
<dbReference type="Pfam" id="PF06585">
    <property type="entry name" value="JHBP"/>
    <property type="match status" value="1"/>
</dbReference>
<sequence>MKGFNNIPIFLTLAVGLGTLAAEVNPKNCLEAQVLDLLSKWQNGDEGITSSVPSLENISLKSVDGVFEGFGIRISYTTGEMQLRGVNNFTVEQLSVSTSNLEASTTLHFPLLSLTADQYNLQGRAYLMYSLKGTGLMNATFQNVEVSVGSKLVTNNTVMQVDDVNLNFSVGSIKVDLANSSWPINKVLNSSAMKIVENHRQEIVSAAKDMLKQVVNDYLATMTSSQLLSIAANDYCSFSLTSLAFPK</sequence>
<dbReference type="AlphaFoldDB" id="A0A2A4JCI8"/>
<dbReference type="PANTHER" id="PTHR11008:SF41">
    <property type="entry name" value="RE70318P"/>
    <property type="match status" value="1"/>
</dbReference>
<reference evidence="2" key="1">
    <citation type="submission" date="2017-09" db="EMBL/GenBank/DDBJ databases">
        <title>Contemporary evolution of a Lepidopteran species, Heliothis virescens, in response to modern agricultural practices.</title>
        <authorList>
            <person name="Fritz M.L."/>
            <person name="Deyonke A.M."/>
            <person name="Papanicolaou A."/>
            <person name="Micinski S."/>
            <person name="Westbrook J."/>
            <person name="Gould F."/>
        </authorList>
    </citation>
    <scope>NUCLEOTIDE SEQUENCE [LARGE SCALE GENOMIC DNA]</scope>
    <source>
        <strain evidence="2">HvINT-</strain>
        <tissue evidence="2">Whole body</tissue>
    </source>
</reference>
<evidence type="ECO:0000256" key="1">
    <source>
        <dbReference type="SAM" id="SignalP"/>
    </source>
</evidence>